<evidence type="ECO:0000313" key="8">
    <source>
        <dbReference type="Proteomes" id="UP000199150"/>
    </source>
</evidence>
<keyword evidence="1" id="KW-0719">Serine esterase</keyword>
<keyword evidence="2 5" id="KW-0732">Signal</keyword>
<dbReference type="AlphaFoldDB" id="A0A1G4TGZ1"/>
<dbReference type="SUPFAM" id="SSF53474">
    <property type="entry name" value="alpha/beta-Hydrolases"/>
    <property type="match status" value="1"/>
</dbReference>
<accession>A0A1G4TGZ1</accession>
<evidence type="ECO:0000313" key="7">
    <source>
        <dbReference type="EMBL" id="SCW80105.1"/>
    </source>
</evidence>
<keyword evidence="3" id="KW-0378">Hydrolase</keyword>
<gene>
    <name evidence="7" type="ORF">SAMN02927928_3494</name>
</gene>
<reference evidence="8" key="1">
    <citation type="submission" date="2016-10" db="EMBL/GenBank/DDBJ databases">
        <authorList>
            <person name="Varghese N."/>
            <person name="Submissions S."/>
        </authorList>
    </citation>
    <scope>NUCLEOTIDE SEQUENCE [LARGE SCALE GENOMIC DNA]</scope>
    <source>
        <strain evidence="8">CGMCC 1.3431</strain>
    </source>
</reference>
<protein>
    <recommendedName>
        <fullName evidence="6">4-O-methyl-glucuronoyl methylesterase-like domain-containing protein</fullName>
    </recommendedName>
</protein>
<evidence type="ECO:0000256" key="2">
    <source>
        <dbReference type="ARBA" id="ARBA00022729"/>
    </source>
</evidence>
<dbReference type="RefSeq" id="WP_090650430.1">
    <property type="nucleotide sequence ID" value="NZ_CBCRYE010000002.1"/>
</dbReference>
<feature type="domain" description="4-O-methyl-glucuronoyl methylesterase-like" evidence="6">
    <location>
        <begin position="256"/>
        <end position="410"/>
    </location>
</feature>
<keyword evidence="8" id="KW-1185">Reference proteome</keyword>
<feature type="chain" id="PRO_5011723466" description="4-O-methyl-glucuronoyl methylesterase-like domain-containing protein" evidence="5">
    <location>
        <begin position="25"/>
        <end position="466"/>
    </location>
</feature>
<dbReference type="Gene3D" id="3.40.50.1820">
    <property type="entry name" value="alpha/beta hydrolase"/>
    <property type="match status" value="1"/>
</dbReference>
<evidence type="ECO:0000256" key="4">
    <source>
        <dbReference type="SAM" id="MobiDB-lite"/>
    </source>
</evidence>
<dbReference type="InterPro" id="IPR054579">
    <property type="entry name" value="GCE-like_dom"/>
</dbReference>
<dbReference type="GO" id="GO:0052689">
    <property type="term" value="F:carboxylic ester hydrolase activity"/>
    <property type="evidence" value="ECO:0007669"/>
    <property type="project" value="UniProtKB-KW"/>
</dbReference>
<evidence type="ECO:0000256" key="1">
    <source>
        <dbReference type="ARBA" id="ARBA00022487"/>
    </source>
</evidence>
<evidence type="ECO:0000256" key="5">
    <source>
        <dbReference type="SAM" id="SignalP"/>
    </source>
</evidence>
<feature type="region of interest" description="Disordered" evidence="4">
    <location>
        <begin position="41"/>
        <end position="62"/>
    </location>
</feature>
<sequence>MKAVVSVVLALCLLALPEMAPAQALTTEQDHQNMMDQLGIQTLRPGPNGDEKAPDHANYDEAKANPYPDWPDILTLSNGQKVTTVNDWWQKRRPEIAEAFEREVVGRVPADVPAVTWRVAESEAETLQGTDIVASRLVGHVDNSAYPAISVDIDAVLILPAKTKAPAPVLVMFNWGPAQFPAPKVPPAPPKDLDPRMAGFLAAAQAANLDRIHQLVADGWGVVILNPTSYQADNGAGLTQGIIGLVNKGQPRKPDDWGALRAWAWGAGQVFDYLTTRPEVDKAHIGIEGVSRYGKAALVTMAFDQRFYMGLIGSSGEGGAKPHRRNFGEAVESLTGSGEYHWMAGNFLKYGGPLNAGDLPVDAHELIALAAPRLVFISYGVPEQGDAKWLDQQGSYMATVAAGRVWKLLGAKDLGVGNDYKTAVMPPPLTDLLDGQLAWRQHIGGHTDAPNIASFITWADRNMGRQ</sequence>
<dbReference type="InterPro" id="IPR029058">
    <property type="entry name" value="AB_hydrolase_fold"/>
</dbReference>
<dbReference type="Pfam" id="PF22244">
    <property type="entry name" value="GCE_fung"/>
    <property type="match status" value="1"/>
</dbReference>
<feature type="signal peptide" evidence="5">
    <location>
        <begin position="1"/>
        <end position="24"/>
    </location>
</feature>
<dbReference type="OrthoDB" id="217645at2"/>
<organism evidence="7 8">
    <name type="scientific">Asticcacaulis taihuensis</name>
    <dbReference type="NCBI Taxonomy" id="260084"/>
    <lineage>
        <taxon>Bacteria</taxon>
        <taxon>Pseudomonadati</taxon>
        <taxon>Pseudomonadota</taxon>
        <taxon>Alphaproteobacteria</taxon>
        <taxon>Caulobacterales</taxon>
        <taxon>Caulobacteraceae</taxon>
        <taxon>Asticcacaulis</taxon>
    </lineage>
</organism>
<proteinExistence type="predicted"/>
<feature type="compositionally biased region" description="Basic and acidic residues" evidence="4">
    <location>
        <begin position="49"/>
        <end position="62"/>
    </location>
</feature>
<name>A0A1G4TGZ1_9CAUL</name>
<dbReference type="STRING" id="260084.SAMN02927928_3494"/>
<dbReference type="Proteomes" id="UP000199150">
    <property type="component" value="Unassembled WGS sequence"/>
</dbReference>
<evidence type="ECO:0000256" key="3">
    <source>
        <dbReference type="ARBA" id="ARBA00022801"/>
    </source>
</evidence>
<dbReference type="EMBL" id="FMTS01000008">
    <property type="protein sequence ID" value="SCW80105.1"/>
    <property type="molecule type" value="Genomic_DNA"/>
</dbReference>
<evidence type="ECO:0000259" key="6">
    <source>
        <dbReference type="Pfam" id="PF22244"/>
    </source>
</evidence>